<dbReference type="AlphaFoldDB" id="A0AA36GWR5"/>
<evidence type="ECO:0000313" key="2">
    <source>
        <dbReference type="Proteomes" id="UP001176961"/>
    </source>
</evidence>
<dbReference type="EMBL" id="CATQJL010000223">
    <property type="protein sequence ID" value="CAJ0599785.1"/>
    <property type="molecule type" value="Genomic_DNA"/>
</dbReference>
<reference evidence="1" key="1">
    <citation type="submission" date="2023-07" db="EMBL/GenBank/DDBJ databases">
        <authorList>
            <consortium name="CYATHOMIX"/>
        </authorList>
    </citation>
    <scope>NUCLEOTIDE SEQUENCE</scope>
    <source>
        <strain evidence="1">N/A</strain>
    </source>
</reference>
<sequence>MYIRAKKNASTGAGTRTLPKTTMKLFLLLVIFGMCAAWNPFRRRNTRRTTTTHEPLIDRQPHICVEGRCKMSHYRDDGSPDSPPGSEIYRDLKTCLDRCVDSSGRRTDRMYVCNHNSGRCLNVREAPVTFAGEKTYRSEQECLRACKRKPYYPH</sequence>
<protein>
    <submittedName>
        <fullName evidence="1">Uncharacterized protein</fullName>
    </submittedName>
</protein>
<gene>
    <name evidence="1" type="ORF">CYNAS_LOCUS11768</name>
</gene>
<organism evidence="1 2">
    <name type="scientific">Cylicocyclus nassatus</name>
    <name type="common">Nematode worm</name>
    <dbReference type="NCBI Taxonomy" id="53992"/>
    <lineage>
        <taxon>Eukaryota</taxon>
        <taxon>Metazoa</taxon>
        <taxon>Ecdysozoa</taxon>
        <taxon>Nematoda</taxon>
        <taxon>Chromadorea</taxon>
        <taxon>Rhabditida</taxon>
        <taxon>Rhabditina</taxon>
        <taxon>Rhabditomorpha</taxon>
        <taxon>Strongyloidea</taxon>
        <taxon>Strongylidae</taxon>
        <taxon>Cylicocyclus</taxon>
    </lineage>
</organism>
<dbReference type="Proteomes" id="UP001176961">
    <property type="component" value="Unassembled WGS sequence"/>
</dbReference>
<accession>A0AA36GWR5</accession>
<name>A0AA36GWR5_CYLNA</name>
<proteinExistence type="predicted"/>
<keyword evidence="2" id="KW-1185">Reference proteome</keyword>
<evidence type="ECO:0000313" key="1">
    <source>
        <dbReference type="EMBL" id="CAJ0599785.1"/>
    </source>
</evidence>
<comment type="caution">
    <text evidence="1">The sequence shown here is derived from an EMBL/GenBank/DDBJ whole genome shotgun (WGS) entry which is preliminary data.</text>
</comment>